<dbReference type="RefSeq" id="XP_021742348.1">
    <property type="nucleotide sequence ID" value="XM_021886656.1"/>
</dbReference>
<dbReference type="PROSITE" id="PS51698">
    <property type="entry name" value="U_BOX"/>
    <property type="match status" value="1"/>
</dbReference>
<feature type="domain" description="U-box" evidence="8">
    <location>
        <begin position="271"/>
        <end position="345"/>
    </location>
</feature>
<dbReference type="InterPro" id="IPR058678">
    <property type="entry name" value="ARM_PUB"/>
</dbReference>
<dbReference type="InterPro" id="IPR011989">
    <property type="entry name" value="ARM-like"/>
</dbReference>
<evidence type="ECO:0000256" key="6">
    <source>
        <dbReference type="ARBA" id="ARBA00022786"/>
    </source>
</evidence>
<dbReference type="UniPathway" id="UPA00143"/>
<dbReference type="Pfam" id="PF04564">
    <property type="entry name" value="U-box"/>
    <property type="match status" value="1"/>
</dbReference>
<dbReference type="GeneID" id="110708518"/>
<proteinExistence type="predicted"/>
<dbReference type="Proteomes" id="UP000596660">
    <property type="component" value="Unplaced"/>
</dbReference>
<dbReference type="SMART" id="SM00504">
    <property type="entry name" value="Ubox"/>
    <property type="match status" value="1"/>
</dbReference>
<dbReference type="FunFam" id="3.30.40.10:FF:000442">
    <property type="entry name" value="RING-type E3 ubiquitin transferase"/>
    <property type="match status" value="1"/>
</dbReference>
<dbReference type="Gene3D" id="1.25.10.10">
    <property type="entry name" value="Leucine-rich Repeat Variant"/>
    <property type="match status" value="2"/>
</dbReference>
<sequence length="684" mass="76193">MIYNSNESTRRTLYFPAVKPCESISQTTLVNSLLSLSKKISNYKPPHFTFTSNKRNVKKALRLIQVLQLFLQGVRDAGGFDMMGNLVNSPLLDLHVALQKLEFVLQDCTRQDARVWMLMKSNSVGRHFRVVFEAVAASLDDLPLDVVGACDDEVKELGLFLIQKVKQAHFEAQREDVWASNLVKSALYRFEGRVIPDPSEFRWVLDYLGIKKWAECNDQVKFLEEEIGFGSGPAARLMGLMVYCRCVFFYHIDGDARRVEDAKFDYNIGCLNPDDLKCPISLEIMEDPVTISTGQTYDRVNIVKWFKASNPVCPKTGQRVQNLDLVPNLALKEIIKKYCLENGETFPIPKDKGASKKSSESDMAVLAIEEATKMVADFLSLKLAMGTIGEKSKAAYEIRLLTKRSVFNRACFMESGAISYLLNLLLSKDSTAQENSMGALLNLSKHPEIKPVIVNNGGLILVVRVLKNGIKMEARQHAAATLFYLSSVEEYRGLIGNNPDAIPSLAELIRIGGDQGRKNALVSIFSLLMLPSNHNKVLEAKLVPLLVSLVGSMEISDNLIVDFLAVLTSLAEKPHGARAIFRAKALDVVIRLMCSPYSDSSRLGKENCVSLLLAMCINCGREVVEILVMNTSLMGALYSLYAGGTSRVSKKISSLISILHEFSERSTTRSMPRALSHENFIHVW</sequence>
<reference evidence="9" key="1">
    <citation type="journal article" date="2017" name="Nature">
        <title>The genome of Chenopodium quinoa.</title>
        <authorList>
            <person name="Jarvis D.E."/>
            <person name="Ho Y.S."/>
            <person name="Lightfoot D.J."/>
            <person name="Schmoeckel S.M."/>
            <person name="Li B."/>
            <person name="Borm T.J.A."/>
            <person name="Ohyanagi H."/>
            <person name="Mineta K."/>
            <person name="Michell C.T."/>
            <person name="Saber N."/>
            <person name="Kharbatia N.M."/>
            <person name="Rupper R.R."/>
            <person name="Sharp A.R."/>
            <person name="Dally N."/>
            <person name="Boughton B.A."/>
            <person name="Woo Y.H."/>
            <person name="Gao G."/>
            <person name="Schijlen E.G.W.M."/>
            <person name="Guo X."/>
            <person name="Momin A.A."/>
            <person name="Negrao S."/>
            <person name="Al-Babili S."/>
            <person name="Gehring C."/>
            <person name="Roessner U."/>
            <person name="Jung C."/>
            <person name="Murphy K."/>
            <person name="Arold S.T."/>
            <person name="Gojobori T."/>
            <person name="van der Linden C.G."/>
            <person name="van Loo E.N."/>
            <person name="Jellen E.N."/>
            <person name="Maughan P.J."/>
            <person name="Tester M."/>
        </authorList>
    </citation>
    <scope>NUCLEOTIDE SEQUENCE [LARGE SCALE GENOMIC DNA]</scope>
    <source>
        <strain evidence="9">cv. PI 614886</strain>
    </source>
</reference>
<evidence type="ECO:0000256" key="3">
    <source>
        <dbReference type="ARBA" id="ARBA00012483"/>
    </source>
</evidence>
<dbReference type="OMA" id="DGARLCM"/>
<dbReference type="Gramene" id="AUR62005368-RA">
    <property type="protein sequence ID" value="AUR62005368-RA:cds"/>
    <property type="gene ID" value="AUR62005368"/>
</dbReference>
<dbReference type="Gene3D" id="3.30.40.10">
    <property type="entry name" value="Zinc/RING finger domain, C3HC4 (zinc finger)"/>
    <property type="match status" value="1"/>
</dbReference>
<dbReference type="SUPFAM" id="SSF57850">
    <property type="entry name" value="RING/U-box"/>
    <property type="match status" value="1"/>
</dbReference>
<dbReference type="SUPFAM" id="SSF48371">
    <property type="entry name" value="ARM repeat"/>
    <property type="match status" value="1"/>
</dbReference>
<evidence type="ECO:0000313" key="10">
    <source>
        <dbReference type="Proteomes" id="UP000596660"/>
    </source>
</evidence>
<dbReference type="PANTHER" id="PTHR23315">
    <property type="entry name" value="U BOX DOMAIN-CONTAINING"/>
    <property type="match status" value="1"/>
</dbReference>
<keyword evidence="4" id="KW-0808">Transferase</keyword>
<reference evidence="9" key="2">
    <citation type="submission" date="2021-03" db="UniProtKB">
        <authorList>
            <consortium name="EnsemblPlants"/>
        </authorList>
    </citation>
    <scope>IDENTIFICATION</scope>
</reference>
<gene>
    <name evidence="9" type="primary">LOC110708518</name>
</gene>
<dbReference type="SMR" id="A0A803L0I0"/>
<comment type="catalytic activity">
    <reaction evidence="1">
        <text>S-ubiquitinyl-[E2 ubiquitin-conjugating enzyme]-L-cysteine + [acceptor protein]-L-lysine = [E2 ubiquitin-conjugating enzyme]-L-cysteine + N(6)-ubiquitinyl-[acceptor protein]-L-lysine.</text>
        <dbReference type="EC" id="2.3.2.27"/>
    </reaction>
</comment>
<dbReference type="PROSITE" id="PS50176">
    <property type="entry name" value="ARM_REPEAT"/>
    <property type="match status" value="1"/>
</dbReference>
<dbReference type="SMART" id="SM00185">
    <property type="entry name" value="ARM"/>
    <property type="match status" value="3"/>
</dbReference>
<dbReference type="EC" id="2.3.2.27" evidence="3"/>
<keyword evidence="5" id="KW-0677">Repeat</keyword>
<dbReference type="KEGG" id="cqi:110708518"/>
<comment type="pathway">
    <text evidence="2">Protein modification; protein ubiquitination.</text>
</comment>
<dbReference type="GO" id="GO:0061630">
    <property type="term" value="F:ubiquitin protein ligase activity"/>
    <property type="evidence" value="ECO:0007669"/>
    <property type="project" value="UniProtKB-EC"/>
</dbReference>
<evidence type="ECO:0000256" key="2">
    <source>
        <dbReference type="ARBA" id="ARBA00004906"/>
    </source>
</evidence>
<dbReference type="InterPro" id="IPR003613">
    <property type="entry name" value="Ubox_domain"/>
</dbReference>
<dbReference type="PANTHER" id="PTHR23315:SF307">
    <property type="entry name" value="U-BOX DOMAIN-CONTAINING PROTEIN 19"/>
    <property type="match status" value="1"/>
</dbReference>
<dbReference type="InterPro" id="IPR016024">
    <property type="entry name" value="ARM-type_fold"/>
</dbReference>
<dbReference type="InterPro" id="IPR045210">
    <property type="entry name" value="RING-Ubox_PUB"/>
</dbReference>
<organism evidence="9 10">
    <name type="scientific">Chenopodium quinoa</name>
    <name type="common">Quinoa</name>
    <dbReference type="NCBI Taxonomy" id="63459"/>
    <lineage>
        <taxon>Eukaryota</taxon>
        <taxon>Viridiplantae</taxon>
        <taxon>Streptophyta</taxon>
        <taxon>Embryophyta</taxon>
        <taxon>Tracheophyta</taxon>
        <taxon>Spermatophyta</taxon>
        <taxon>Magnoliopsida</taxon>
        <taxon>eudicotyledons</taxon>
        <taxon>Gunneridae</taxon>
        <taxon>Pentapetalae</taxon>
        <taxon>Caryophyllales</taxon>
        <taxon>Chenopodiaceae</taxon>
        <taxon>Chenopodioideae</taxon>
        <taxon>Atripliceae</taxon>
        <taxon>Chenopodium</taxon>
    </lineage>
</organism>
<evidence type="ECO:0000259" key="8">
    <source>
        <dbReference type="PROSITE" id="PS51698"/>
    </source>
</evidence>
<accession>A0A803L0I0</accession>
<evidence type="ECO:0000256" key="7">
    <source>
        <dbReference type="PROSITE-ProRule" id="PRU00259"/>
    </source>
</evidence>
<evidence type="ECO:0000256" key="1">
    <source>
        <dbReference type="ARBA" id="ARBA00000900"/>
    </source>
</evidence>
<dbReference type="GO" id="GO:0016567">
    <property type="term" value="P:protein ubiquitination"/>
    <property type="evidence" value="ECO:0007669"/>
    <property type="project" value="UniProtKB-UniPathway"/>
</dbReference>
<dbReference type="AlphaFoldDB" id="A0A803L0I0"/>
<dbReference type="CDD" id="cd16664">
    <property type="entry name" value="RING-Ubox_PUB"/>
    <property type="match status" value="1"/>
</dbReference>
<dbReference type="InterPro" id="IPR013083">
    <property type="entry name" value="Znf_RING/FYVE/PHD"/>
</dbReference>
<keyword evidence="10" id="KW-1185">Reference proteome</keyword>
<feature type="repeat" description="ARM" evidence="7">
    <location>
        <begin position="416"/>
        <end position="458"/>
    </location>
</feature>
<protein>
    <recommendedName>
        <fullName evidence="3">RING-type E3 ubiquitin transferase</fullName>
        <ecNumber evidence="3">2.3.2.27</ecNumber>
    </recommendedName>
</protein>
<keyword evidence="6" id="KW-0833">Ubl conjugation pathway</keyword>
<dbReference type="InterPro" id="IPR000225">
    <property type="entry name" value="Armadillo"/>
</dbReference>
<dbReference type="EnsemblPlants" id="AUR62005368-RA">
    <property type="protein sequence ID" value="AUR62005368-RA:cds"/>
    <property type="gene ID" value="AUR62005368"/>
</dbReference>
<dbReference type="OrthoDB" id="10064100at2759"/>
<evidence type="ECO:0000256" key="5">
    <source>
        <dbReference type="ARBA" id="ARBA00022737"/>
    </source>
</evidence>
<dbReference type="Pfam" id="PF25598">
    <property type="entry name" value="ARM_PUB"/>
    <property type="match status" value="1"/>
</dbReference>
<evidence type="ECO:0000256" key="4">
    <source>
        <dbReference type="ARBA" id="ARBA00022679"/>
    </source>
</evidence>
<name>A0A803L0I0_CHEQI</name>
<evidence type="ECO:0000313" key="9">
    <source>
        <dbReference type="EnsemblPlants" id="AUR62005368-RA:cds"/>
    </source>
</evidence>